<reference evidence="1" key="1">
    <citation type="submission" date="2019-05" db="EMBL/GenBank/DDBJ databases">
        <authorList>
            <person name="Piombo E."/>
        </authorList>
    </citation>
    <scope>NUCLEOTIDE SEQUENCE</scope>
    <source>
        <strain evidence="1">C2S</strain>
    </source>
</reference>
<proteinExistence type="predicted"/>
<evidence type="ECO:0000313" key="1">
    <source>
        <dbReference type="EMBL" id="VTT59561.1"/>
    </source>
</evidence>
<gene>
    <name evidence="1" type="ORF">C2S_3833</name>
</gene>
<dbReference type="AlphaFoldDB" id="A0A9Q9RDY5"/>
<accession>A0A9Q9RDY5</accession>
<sequence>MQNLALLGGEVLSVPARGLGLIAYYMNNRGGYIERYVIRSICQLFASLGGHSNKEDFEDGKRIMHYGHTYQVVLMA</sequence>
<name>A0A9Q9RDY5_FUSFU</name>
<protein>
    <submittedName>
        <fullName evidence="1">Uncharacterized protein</fullName>
    </submittedName>
</protein>
<evidence type="ECO:0000313" key="2">
    <source>
        <dbReference type="Proteomes" id="UP000760494"/>
    </source>
</evidence>
<dbReference type="EMBL" id="CABFJX010000035">
    <property type="protein sequence ID" value="VTT59561.1"/>
    <property type="molecule type" value="Genomic_DNA"/>
</dbReference>
<dbReference type="Proteomes" id="UP000760494">
    <property type="component" value="Unassembled WGS sequence"/>
</dbReference>
<comment type="caution">
    <text evidence="1">The sequence shown here is derived from an EMBL/GenBank/DDBJ whole genome shotgun (WGS) entry which is preliminary data.</text>
</comment>
<organism evidence="1 2">
    <name type="scientific">Fusarium fujikuroi</name>
    <name type="common">Bakanae and foot rot disease fungus</name>
    <name type="synonym">Gibberella fujikuroi</name>
    <dbReference type="NCBI Taxonomy" id="5127"/>
    <lineage>
        <taxon>Eukaryota</taxon>
        <taxon>Fungi</taxon>
        <taxon>Dikarya</taxon>
        <taxon>Ascomycota</taxon>
        <taxon>Pezizomycotina</taxon>
        <taxon>Sordariomycetes</taxon>
        <taxon>Hypocreomycetidae</taxon>
        <taxon>Hypocreales</taxon>
        <taxon>Nectriaceae</taxon>
        <taxon>Fusarium</taxon>
        <taxon>Fusarium fujikuroi species complex</taxon>
    </lineage>
</organism>